<feature type="compositionally biased region" description="Basic and acidic residues" evidence="1">
    <location>
        <begin position="1"/>
        <end position="10"/>
    </location>
</feature>
<feature type="transmembrane region" description="Helical" evidence="2">
    <location>
        <begin position="97"/>
        <end position="125"/>
    </location>
</feature>
<proteinExistence type="predicted"/>
<dbReference type="InterPro" id="IPR040019">
    <property type="entry name" value="C27D6.3-like"/>
</dbReference>
<dbReference type="AlphaFoldDB" id="A0A7I4XUI6"/>
<evidence type="ECO:0000256" key="1">
    <source>
        <dbReference type="SAM" id="MobiDB-lite"/>
    </source>
</evidence>
<keyword evidence="3" id="KW-1185">Reference proteome</keyword>
<dbReference type="Proteomes" id="UP000025227">
    <property type="component" value="Unplaced"/>
</dbReference>
<evidence type="ECO:0000256" key="2">
    <source>
        <dbReference type="SAM" id="Phobius"/>
    </source>
</evidence>
<evidence type="ECO:0000313" key="3">
    <source>
        <dbReference type="Proteomes" id="UP000025227"/>
    </source>
</evidence>
<dbReference type="PANTHER" id="PTHR39355">
    <property type="entry name" value="PROTEIN CBG20624"/>
    <property type="match status" value="1"/>
</dbReference>
<keyword evidence="2" id="KW-0472">Membrane</keyword>
<keyword evidence="2" id="KW-1133">Transmembrane helix</keyword>
<reference evidence="4" key="1">
    <citation type="submission" date="2020-12" db="UniProtKB">
        <authorList>
            <consortium name="WormBaseParasite"/>
        </authorList>
    </citation>
    <scope>IDENTIFICATION</scope>
    <source>
        <strain evidence="4">MHco3</strain>
    </source>
</reference>
<sequence length="136" mass="14715">MSRDSADRGDVSFTDIEEDAPAGGDKQATGSAMMDLISGLQKQKGSSTSGGDSTTSGSTGRGKKKKKGKKGKKVTKRKRRKDRYESQNYLLRIEGTLCCASIVISLLWLVSCFIVFIICGIWSGFDFTATTDSVKQ</sequence>
<accession>A0A7I4XUI6</accession>
<organism evidence="3 4">
    <name type="scientific">Haemonchus contortus</name>
    <name type="common">Barber pole worm</name>
    <dbReference type="NCBI Taxonomy" id="6289"/>
    <lineage>
        <taxon>Eukaryota</taxon>
        <taxon>Metazoa</taxon>
        <taxon>Ecdysozoa</taxon>
        <taxon>Nematoda</taxon>
        <taxon>Chromadorea</taxon>
        <taxon>Rhabditida</taxon>
        <taxon>Rhabditina</taxon>
        <taxon>Rhabditomorpha</taxon>
        <taxon>Strongyloidea</taxon>
        <taxon>Trichostrongylidae</taxon>
        <taxon>Haemonchus</taxon>
    </lineage>
</organism>
<feature type="region of interest" description="Disordered" evidence="1">
    <location>
        <begin position="1"/>
        <end position="82"/>
    </location>
</feature>
<evidence type="ECO:0000313" key="4">
    <source>
        <dbReference type="WBParaSite" id="HCON_00013120-00001"/>
    </source>
</evidence>
<dbReference type="PANTHER" id="PTHR39355:SF1">
    <property type="entry name" value="PROTEIN CBG20624"/>
    <property type="match status" value="1"/>
</dbReference>
<name>A0A7I4XUI6_HAECO</name>
<protein>
    <submittedName>
        <fullName evidence="4">Transmembrane protein</fullName>
    </submittedName>
</protein>
<dbReference type="OMA" id="MQPLWGA"/>
<dbReference type="OrthoDB" id="5861613at2759"/>
<feature type="compositionally biased region" description="Low complexity" evidence="1">
    <location>
        <begin position="44"/>
        <end position="58"/>
    </location>
</feature>
<keyword evidence="2" id="KW-0812">Transmembrane</keyword>
<dbReference type="WBParaSite" id="HCON_00013120-00001">
    <property type="protein sequence ID" value="HCON_00013120-00001"/>
    <property type="gene ID" value="HCON_00013120"/>
</dbReference>
<feature type="compositionally biased region" description="Basic residues" evidence="1">
    <location>
        <begin position="61"/>
        <end position="81"/>
    </location>
</feature>